<dbReference type="AlphaFoldDB" id="A0AAE9YW52"/>
<evidence type="ECO:0000313" key="1">
    <source>
        <dbReference type="EMBL" id="WDE01464.1"/>
    </source>
</evidence>
<evidence type="ECO:0000313" key="2">
    <source>
        <dbReference type="Proteomes" id="UP000032568"/>
    </source>
</evidence>
<protein>
    <submittedName>
        <fullName evidence="1">Uncharacterized protein</fullName>
    </submittedName>
</protein>
<reference evidence="1 2" key="2">
    <citation type="journal article" date="2022" name="Mar. Drugs">
        <title>Bioassay-Guided Fractionation Leads to the Detection of Cholic Acid Generated by the Rare Thalassomonas sp.</title>
        <authorList>
            <person name="Pheiffer F."/>
            <person name="Schneider Y.K."/>
            <person name="Hansen E.H."/>
            <person name="Andersen J.H."/>
            <person name="Isaksson J."/>
            <person name="Busche T."/>
            <person name="R C."/>
            <person name="Kalinowski J."/>
            <person name="Zyl L.V."/>
            <person name="Trindade M."/>
        </authorList>
    </citation>
    <scope>NUCLEOTIDE SEQUENCE [LARGE SCALE GENOMIC DNA]</scope>
    <source>
        <strain evidence="1 2">A5K-106</strain>
    </source>
</reference>
<name>A0AAE9YW52_9GAMM</name>
<gene>
    <name evidence="1" type="ORF">SG35_013105</name>
</gene>
<organism evidence="1 2">
    <name type="scientific">Thalassomonas actiniarum</name>
    <dbReference type="NCBI Taxonomy" id="485447"/>
    <lineage>
        <taxon>Bacteria</taxon>
        <taxon>Pseudomonadati</taxon>
        <taxon>Pseudomonadota</taxon>
        <taxon>Gammaproteobacteria</taxon>
        <taxon>Alteromonadales</taxon>
        <taxon>Colwelliaceae</taxon>
        <taxon>Thalassomonas</taxon>
    </lineage>
</organism>
<accession>A0AAE9YW52</accession>
<sequence>MRIKLTCDIFGGAEDGCVKGKEFDAVLVGPRSTTVEIIGDSGRPHRAFHYEYEMVTEEQAAKAN</sequence>
<reference evidence="1 2" key="1">
    <citation type="journal article" date="2015" name="Genome Announc.">
        <title>Draft Genome Sequences of Marine Isolates of Thalassomonas viridans and Thalassomonas actiniarum.</title>
        <authorList>
            <person name="Olonade I."/>
            <person name="van Zyl L.J."/>
            <person name="Trindade M."/>
        </authorList>
    </citation>
    <scope>NUCLEOTIDE SEQUENCE [LARGE SCALE GENOMIC DNA]</scope>
    <source>
        <strain evidence="1 2">A5K-106</strain>
    </source>
</reference>
<proteinExistence type="predicted"/>
<dbReference type="EMBL" id="CP059735">
    <property type="protein sequence ID" value="WDE01464.1"/>
    <property type="molecule type" value="Genomic_DNA"/>
</dbReference>
<dbReference type="RefSeq" id="WP_044835759.1">
    <property type="nucleotide sequence ID" value="NZ_CP059735.1"/>
</dbReference>
<dbReference type="KEGG" id="tact:SG35_013105"/>
<dbReference type="Proteomes" id="UP000032568">
    <property type="component" value="Chromosome"/>
</dbReference>
<keyword evidence="2" id="KW-1185">Reference proteome</keyword>